<sequence>MGAFSTLETSILSKVEEMMKTFMANLLKLVSTPVVVSPGPTMQNVPPSEPVNSPIFTNADDGMVETTTCEIGRSKTGDGGLNDDATESAVLRPPGVDLSKIMERAVHFADNVELDGVNQTLACDVYANVCVSEQPHKCTVGEQDSSLDPALLFPKPTFSLGLSQEVGKPIEEDGVLYHPNRKSKRQKVVPKALVGDYECDKRFLTRSWEAHVAGNRTGDDDEADEKYLQLKEILKTPFSFYVNGVKIESKDLYALVEKSGHLPMKT</sequence>
<organism evidence="1 2">
    <name type="scientific">Brassica carinata</name>
    <name type="common">Ethiopian mustard</name>
    <name type="synonym">Abyssinian cabbage</name>
    <dbReference type="NCBI Taxonomy" id="52824"/>
    <lineage>
        <taxon>Eukaryota</taxon>
        <taxon>Viridiplantae</taxon>
        <taxon>Streptophyta</taxon>
        <taxon>Embryophyta</taxon>
        <taxon>Tracheophyta</taxon>
        <taxon>Spermatophyta</taxon>
        <taxon>Magnoliopsida</taxon>
        <taxon>eudicotyledons</taxon>
        <taxon>Gunneridae</taxon>
        <taxon>Pentapetalae</taxon>
        <taxon>rosids</taxon>
        <taxon>malvids</taxon>
        <taxon>Brassicales</taxon>
        <taxon>Brassicaceae</taxon>
        <taxon>Brassiceae</taxon>
        <taxon>Brassica</taxon>
    </lineage>
</organism>
<keyword evidence="2" id="KW-1185">Reference proteome</keyword>
<dbReference type="AlphaFoldDB" id="A0A8X7SCK3"/>
<reference evidence="1 2" key="1">
    <citation type="submission" date="2020-02" db="EMBL/GenBank/DDBJ databases">
        <authorList>
            <person name="Ma Q."/>
            <person name="Huang Y."/>
            <person name="Song X."/>
            <person name="Pei D."/>
        </authorList>
    </citation>
    <scope>NUCLEOTIDE SEQUENCE [LARGE SCALE GENOMIC DNA]</scope>
    <source>
        <strain evidence="1">Sxm20200214</strain>
        <tissue evidence="1">Leaf</tissue>
    </source>
</reference>
<evidence type="ECO:0000313" key="2">
    <source>
        <dbReference type="Proteomes" id="UP000886595"/>
    </source>
</evidence>
<dbReference type="EMBL" id="JAAMPC010000007">
    <property type="protein sequence ID" value="KAG2304085.1"/>
    <property type="molecule type" value="Genomic_DNA"/>
</dbReference>
<protein>
    <submittedName>
        <fullName evidence="1">Uncharacterized protein</fullName>
    </submittedName>
</protein>
<evidence type="ECO:0000313" key="1">
    <source>
        <dbReference type="EMBL" id="KAG2304085.1"/>
    </source>
</evidence>
<dbReference type="Proteomes" id="UP000886595">
    <property type="component" value="Unassembled WGS sequence"/>
</dbReference>
<gene>
    <name evidence="1" type="ORF">Bca52824_032736</name>
</gene>
<comment type="caution">
    <text evidence="1">The sequence shown here is derived from an EMBL/GenBank/DDBJ whole genome shotgun (WGS) entry which is preliminary data.</text>
</comment>
<name>A0A8X7SCK3_BRACI</name>
<proteinExistence type="predicted"/>
<accession>A0A8X7SCK3</accession>